<dbReference type="GO" id="GO:0005886">
    <property type="term" value="C:plasma membrane"/>
    <property type="evidence" value="ECO:0007669"/>
    <property type="project" value="UniProtKB-SubCell"/>
</dbReference>
<dbReference type="VEuPathDB" id="VectorBase:GPPI040233"/>
<organism evidence="9 10">
    <name type="scientific">Glossina palpalis gambiensis</name>
    <dbReference type="NCBI Taxonomy" id="67801"/>
    <lineage>
        <taxon>Eukaryota</taxon>
        <taxon>Metazoa</taxon>
        <taxon>Ecdysozoa</taxon>
        <taxon>Arthropoda</taxon>
        <taxon>Hexapoda</taxon>
        <taxon>Insecta</taxon>
        <taxon>Pterygota</taxon>
        <taxon>Neoptera</taxon>
        <taxon>Endopterygota</taxon>
        <taxon>Diptera</taxon>
        <taxon>Brachycera</taxon>
        <taxon>Muscomorpha</taxon>
        <taxon>Hippoboscoidea</taxon>
        <taxon>Glossinidae</taxon>
        <taxon>Glossina</taxon>
    </lineage>
</organism>
<feature type="transmembrane region" description="Helical" evidence="8">
    <location>
        <begin position="12"/>
        <end position="30"/>
    </location>
</feature>
<reference evidence="9" key="2">
    <citation type="submission" date="2020-05" db="UniProtKB">
        <authorList>
            <consortium name="EnsemblMetazoa"/>
        </authorList>
    </citation>
    <scope>IDENTIFICATION</scope>
    <source>
        <strain evidence="9">IAEA</strain>
    </source>
</reference>
<keyword evidence="10" id="KW-1185">Reference proteome</keyword>
<dbReference type="STRING" id="67801.A0A1B0BTQ4"/>
<keyword evidence="3" id="KW-1003">Cell membrane</keyword>
<evidence type="ECO:0000256" key="4">
    <source>
        <dbReference type="ARBA" id="ARBA00022692"/>
    </source>
</evidence>
<comment type="subcellular location">
    <subcellularLocation>
        <location evidence="1">Cell membrane</location>
    </subcellularLocation>
</comment>
<evidence type="ECO:0008006" key="11">
    <source>
        <dbReference type="Google" id="ProtNLM"/>
    </source>
</evidence>
<feature type="transmembrane region" description="Helical" evidence="8">
    <location>
        <begin position="459"/>
        <end position="485"/>
    </location>
</feature>
<dbReference type="PRINTS" id="PR01609">
    <property type="entry name" value="CD36FAMILY"/>
</dbReference>
<evidence type="ECO:0000313" key="9">
    <source>
        <dbReference type="EnsemblMetazoa" id="GPPI040233-PA"/>
    </source>
</evidence>
<keyword evidence="5 8" id="KW-1133">Transmembrane helix</keyword>
<keyword evidence="4 8" id="KW-0812">Transmembrane</keyword>
<evidence type="ECO:0000256" key="6">
    <source>
        <dbReference type="ARBA" id="ARBA00023136"/>
    </source>
</evidence>
<evidence type="ECO:0000256" key="3">
    <source>
        <dbReference type="ARBA" id="ARBA00022475"/>
    </source>
</evidence>
<evidence type="ECO:0000313" key="10">
    <source>
        <dbReference type="Proteomes" id="UP000092460"/>
    </source>
</evidence>
<dbReference type="Proteomes" id="UP000092460">
    <property type="component" value="Unassembled WGS sequence"/>
</dbReference>
<name>A0A1B0BTQ4_9MUSC</name>
<dbReference type="EMBL" id="JXJN01020305">
    <property type="status" value="NOT_ANNOTATED_CDS"/>
    <property type="molecule type" value="Genomic_DNA"/>
</dbReference>
<comment type="similarity">
    <text evidence="2">Belongs to the CD36 family.</text>
</comment>
<dbReference type="EnsemblMetazoa" id="GPPI040233-RA">
    <property type="protein sequence ID" value="GPPI040233-PA"/>
    <property type="gene ID" value="GPPI040233"/>
</dbReference>
<dbReference type="GO" id="GO:0005737">
    <property type="term" value="C:cytoplasm"/>
    <property type="evidence" value="ECO:0007669"/>
    <property type="project" value="TreeGrafter"/>
</dbReference>
<dbReference type="PANTHER" id="PTHR11923">
    <property type="entry name" value="SCAVENGER RECEPTOR CLASS B TYPE-1 SR-B1"/>
    <property type="match status" value="1"/>
</dbReference>
<evidence type="ECO:0000256" key="5">
    <source>
        <dbReference type="ARBA" id="ARBA00022989"/>
    </source>
</evidence>
<evidence type="ECO:0000256" key="2">
    <source>
        <dbReference type="ARBA" id="ARBA00010532"/>
    </source>
</evidence>
<protein>
    <recommendedName>
        <fullName evidence="11">Scavenger receptor class B</fullName>
    </recommendedName>
</protein>
<sequence length="542" mass="61820">MTKNIYLWAQRGVVIAFGSVFISAGIYLYLNWIDIFTRARGKLVKHLYINSYKWIKVNQMFLGPESPAFSDWKTPPLQLNLDLYLFNWTNPQDFHRNSNKKPHFVELGPYRFVEKVEKVDIVWHTNNHSVSYRKKSVFHFDPENSKGSLSDKITSVNVVAHSIALKSKDDSNFQKMLIARTLKMYNAGVSITKTADEWLFTGYVDPFLSLGNLLSKFNKDVKIPYDRVGYLYTRNNSATYDGHFNVFTGADDIRKMGQIHTWNYKKHSRIFEGEYGQVTGSMGEFFPPNLTPQDTLWLFVPNICRAVPFDYTESVQIHNVNAHKYSVGERLLDNGTLFPSNKCFCIGGKCERSGVLNVGPCAYNASMYISLPHFYKADPYYLDAIEGLKPEKEKHEFFMTVEPNLGVPMDVGGGFQGNYLLEPIEYLPPFDRVQRAFMPLMWGEQRVRVLPEMAEGIGLVPMIILIGHIFTGALLALGVILICWYPAKSITSNYLCSKQKVGFLKRVTSNANMKTTSLPRKSSSDLENTDLLQKNKIIILGS</sequence>
<dbReference type="InterPro" id="IPR002159">
    <property type="entry name" value="CD36_fam"/>
</dbReference>
<proteinExistence type="inferred from homology"/>
<accession>A0A1B0BTQ4</accession>
<keyword evidence="7" id="KW-0325">Glycoprotein</keyword>
<dbReference type="GO" id="GO:0005044">
    <property type="term" value="F:scavenger receptor activity"/>
    <property type="evidence" value="ECO:0007669"/>
    <property type="project" value="TreeGrafter"/>
</dbReference>
<dbReference type="EMBL" id="JXJN01020306">
    <property type="status" value="NOT_ANNOTATED_CDS"/>
    <property type="molecule type" value="Genomic_DNA"/>
</dbReference>
<evidence type="ECO:0000256" key="1">
    <source>
        <dbReference type="ARBA" id="ARBA00004236"/>
    </source>
</evidence>
<dbReference type="PANTHER" id="PTHR11923:SF93">
    <property type="entry name" value="GH07959P-RELATED"/>
    <property type="match status" value="1"/>
</dbReference>
<keyword evidence="6 8" id="KW-0472">Membrane</keyword>
<dbReference type="AlphaFoldDB" id="A0A1B0BTQ4"/>
<evidence type="ECO:0000256" key="8">
    <source>
        <dbReference type="SAM" id="Phobius"/>
    </source>
</evidence>
<dbReference type="Pfam" id="PF01130">
    <property type="entry name" value="CD36"/>
    <property type="match status" value="1"/>
</dbReference>
<evidence type="ECO:0000256" key="7">
    <source>
        <dbReference type="ARBA" id="ARBA00023180"/>
    </source>
</evidence>
<reference evidence="10" key="1">
    <citation type="submission" date="2015-01" db="EMBL/GenBank/DDBJ databases">
        <authorList>
            <person name="Aksoy S."/>
            <person name="Warren W."/>
            <person name="Wilson R.K."/>
        </authorList>
    </citation>
    <scope>NUCLEOTIDE SEQUENCE [LARGE SCALE GENOMIC DNA]</scope>
    <source>
        <strain evidence="10">IAEA</strain>
    </source>
</reference>